<dbReference type="PANTHER" id="PTHR48111:SF21">
    <property type="entry name" value="DNA-BINDING DUAL MASTER TRANSCRIPTIONAL REGULATOR RPAA"/>
    <property type="match status" value="1"/>
</dbReference>
<name>A0A8J3YG77_9ACTN</name>
<dbReference type="PROSITE" id="PS50110">
    <property type="entry name" value="RESPONSE_REGULATORY"/>
    <property type="match status" value="1"/>
</dbReference>
<feature type="region of interest" description="Disordered" evidence="8">
    <location>
        <begin position="1"/>
        <end position="36"/>
    </location>
</feature>
<dbReference type="FunFam" id="1.10.10.10:FF:000018">
    <property type="entry name" value="DNA-binding response regulator ResD"/>
    <property type="match status" value="1"/>
</dbReference>
<dbReference type="Gene3D" id="3.40.50.2300">
    <property type="match status" value="1"/>
</dbReference>
<dbReference type="GO" id="GO:0005829">
    <property type="term" value="C:cytosol"/>
    <property type="evidence" value="ECO:0007669"/>
    <property type="project" value="TreeGrafter"/>
</dbReference>
<dbReference type="InterPro" id="IPR001789">
    <property type="entry name" value="Sig_transdc_resp-reg_receiver"/>
</dbReference>
<dbReference type="SUPFAM" id="SSF52172">
    <property type="entry name" value="CheY-like"/>
    <property type="match status" value="1"/>
</dbReference>
<evidence type="ECO:0000256" key="7">
    <source>
        <dbReference type="PROSITE-ProRule" id="PRU01091"/>
    </source>
</evidence>
<dbReference type="PROSITE" id="PS51755">
    <property type="entry name" value="OMPR_PHOB"/>
    <property type="match status" value="1"/>
</dbReference>
<feature type="domain" description="OmpR/PhoB-type" evidence="10">
    <location>
        <begin position="162"/>
        <end position="261"/>
    </location>
</feature>
<dbReference type="Pfam" id="PF00486">
    <property type="entry name" value="Trans_reg_C"/>
    <property type="match status" value="1"/>
</dbReference>
<dbReference type="SMART" id="SM00448">
    <property type="entry name" value="REC"/>
    <property type="match status" value="1"/>
</dbReference>
<dbReference type="PANTHER" id="PTHR48111">
    <property type="entry name" value="REGULATOR OF RPOS"/>
    <property type="match status" value="1"/>
</dbReference>
<evidence type="ECO:0000259" key="9">
    <source>
        <dbReference type="PROSITE" id="PS50110"/>
    </source>
</evidence>
<dbReference type="CDD" id="cd00383">
    <property type="entry name" value="trans_reg_C"/>
    <property type="match status" value="1"/>
</dbReference>
<dbReference type="Gene3D" id="1.10.10.10">
    <property type="entry name" value="Winged helix-like DNA-binding domain superfamily/Winged helix DNA-binding domain"/>
    <property type="match status" value="1"/>
</dbReference>
<feature type="domain" description="Response regulatory" evidence="9">
    <location>
        <begin position="41"/>
        <end position="154"/>
    </location>
</feature>
<evidence type="ECO:0000256" key="2">
    <source>
        <dbReference type="ARBA" id="ARBA00023012"/>
    </source>
</evidence>
<evidence type="ECO:0000256" key="8">
    <source>
        <dbReference type="SAM" id="MobiDB-lite"/>
    </source>
</evidence>
<dbReference type="FunFam" id="3.40.50.2300:FF:000034">
    <property type="entry name" value="DNA-binding response OmpR family regulator"/>
    <property type="match status" value="1"/>
</dbReference>
<dbReference type="InterPro" id="IPR011006">
    <property type="entry name" value="CheY-like_superfamily"/>
</dbReference>
<dbReference type="Pfam" id="PF00072">
    <property type="entry name" value="Response_reg"/>
    <property type="match status" value="1"/>
</dbReference>
<keyword evidence="3" id="KW-0805">Transcription regulation</keyword>
<evidence type="ECO:0000313" key="12">
    <source>
        <dbReference type="Proteomes" id="UP000619260"/>
    </source>
</evidence>
<dbReference type="EMBL" id="BOPF01000002">
    <property type="protein sequence ID" value="GIJ43433.1"/>
    <property type="molecule type" value="Genomic_DNA"/>
</dbReference>
<dbReference type="GO" id="GO:0000156">
    <property type="term" value="F:phosphorelay response regulator activity"/>
    <property type="evidence" value="ECO:0007669"/>
    <property type="project" value="TreeGrafter"/>
</dbReference>
<dbReference type="GO" id="GO:0032993">
    <property type="term" value="C:protein-DNA complex"/>
    <property type="evidence" value="ECO:0007669"/>
    <property type="project" value="TreeGrafter"/>
</dbReference>
<evidence type="ECO:0000256" key="4">
    <source>
        <dbReference type="ARBA" id="ARBA00023125"/>
    </source>
</evidence>
<evidence type="ECO:0000256" key="1">
    <source>
        <dbReference type="ARBA" id="ARBA00022553"/>
    </source>
</evidence>
<gene>
    <name evidence="11" type="ORF">Val02_03190</name>
</gene>
<evidence type="ECO:0000256" key="6">
    <source>
        <dbReference type="PROSITE-ProRule" id="PRU00169"/>
    </source>
</evidence>
<dbReference type="Gene3D" id="6.10.250.690">
    <property type="match status" value="1"/>
</dbReference>
<keyword evidence="12" id="KW-1185">Reference proteome</keyword>
<protein>
    <submittedName>
        <fullName evidence="11">DNA-binding response regulator</fullName>
    </submittedName>
</protein>
<feature type="modified residue" description="4-aspartylphosphate" evidence="6">
    <location>
        <position position="90"/>
    </location>
</feature>
<keyword evidence="2" id="KW-0902">Two-component regulatory system</keyword>
<dbReference type="InterPro" id="IPR036388">
    <property type="entry name" value="WH-like_DNA-bd_sf"/>
</dbReference>
<dbReference type="InterPro" id="IPR001867">
    <property type="entry name" value="OmpR/PhoB-type_DNA-bd"/>
</dbReference>
<dbReference type="InterPro" id="IPR039420">
    <property type="entry name" value="WalR-like"/>
</dbReference>
<keyword evidence="1 6" id="KW-0597">Phosphoprotein</keyword>
<dbReference type="Proteomes" id="UP000619260">
    <property type="component" value="Unassembled WGS sequence"/>
</dbReference>
<proteinExistence type="predicted"/>
<evidence type="ECO:0000256" key="3">
    <source>
        <dbReference type="ARBA" id="ARBA00023015"/>
    </source>
</evidence>
<keyword evidence="4 7" id="KW-0238">DNA-binding</keyword>
<comment type="caution">
    <text evidence="11">The sequence shown here is derived from an EMBL/GenBank/DDBJ whole genome shotgun (WGS) entry which is preliminary data.</text>
</comment>
<evidence type="ECO:0000259" key="10">
    <source>
        <dbReference type="PROSITE" id="PS51755"/>
    </source>
</evidence>
<dbReference type="GO" id="GO:0006355">
    <property type="term" value="P:regulation of DNA-templated transcription"/>
    <property type="evidence" value="ECO:0007669"/>
    <property type="project" value="InterPro"/>
</dbReference>
<dbReference type="AlphaFoldDB" id="A0A8J3YG77"/>
<keyword evidence="5" id="KW-0804">Transcription</keyword>
<evidence type="ECO:0000256" key="5">
    <source>
        <dbReference type="ARBA" id="ARBA00023163"/>
    </source>
</evidence>
<accession>A0A8J3YG77</accession>
<dbReference type="GO" id="GO:0000976">
    <property type="term" value="F:transcription cis-regulatory region binding"/>
    <property type="evidence" value="ECO:0007669"/>
    <property type="project" value="TreeGrafter"/>
</dbReference>
<evidence type="ECO:0000313" key="11">
    <source>
        <dbReference type="EMBL" id="GIJ43433.1"/>
    </source>
</evidence>
<dbReference type="CDD" id="cd17574">
    <property type="entry name" value="REC_OmpR"/>
    <property type="match status" value="1"/>
</dbReference>
<feature type="DNA-binding region" description="OmpR/PhoB-type" evidence="7">
    <location>
        <begin position="162"/>
        <end position="261"/>
    </location>
</feature>
<reference evidence="11" key="1">
    <citation type="submission" date="2021-01" db="EMBL/GenBank/DDBJ databases">
        <title>Whole genome shotgun sequence of Virgisporangium aliadipatigenens NBRC 105644.</title>
        <authorList>
            <person name="Komaki H."/>
            <person name="Tamura T."/>
        </authorList>
    </citation>
    <scope>NUCLEOTIDE SEQUENCE</scope>
    <source>
        <strain evidence="11">NBRC 105644</strain>
    </source>
</reference>
<dbReference type="SMART" id="SM00862">
    <property type="entry name" value="Trans_reg_C"/>
    <property type="match status" value="1"/>
</dbReference>
<sequence length="262" mass="28438">MTGKAAPAPSRARTPDVPILSQPAHAHGTPPEHPHTGRMVSILLIEDDPLLRRGLHLALGRHGHQVRTADTGEEGLRELRTAAPDLVVVDVMLPGIDGIEVCRRVRSAGEVPVIMLTARGDDLDIVAGLEAGADDYVVKPARPTVLDARIRAVLRRGSGPPDGVRVHGDLRVDTAALTVTRCGVPVPLTATELRLLLTISRAPGRVWSRQQLLEDVWEHDYLGDSRLVDNCVQRLRAKVEADPAAPRYVQTVRGFGYRFGPL</sequence>
<organism evidence="11 12">
    <name type="scientific">Virgisporangium aliadipatigenens</name>
    <dbReference type="NCBI Taxonomy" id="741659"/>
    <lineage>
        <taxon>Bacteria</taxon>
        <taxon>Bacillati</taxon>
        <taxon>Actinomycetota</taxon>
        <taxon>Actinomycetes</taxon>
        <taxon>Micromonosporales</taxon>
        <taxon>Micromonosporaceae</taxon>
        <taxon>Virgisporangium</taxon>
    </lineage>
</organism>